<dbReference type="InterPro" id="IPR011042">
    <property type="entry name" value="6-blade_b-propeller_TolB-like"/>
</dbReference>
<sequence>MRLAFAALAACLAAAPAFAAVPGFGARGESVEPWAPARIASARFESHPAFDPLTGDLYFVRSAADFTGWRILTSHCSADGWSEPVEPAFAGDGVEADPWFTPDGRTLYFISSRTPDGAAPLAAGGKRKDLDLWRVERDAQGRWGRPQRLPEPVNSPDAEWFPRLAPDGWLYFGSNRPGGLGKTDLWRARQGRDGAWAVQNLGPRLNTADDEYEPLVSADGKRMVLMAADGLYQSIRGAHGWSQRVKLGPAIDANGSEIGALLSPDGHSMLFARDLKGERSGELFLWRDGKGDPGWPPRCPRR</sequence>
<dbReference type="RefSeq" id="WP_232518408.1">
    <property type="nucleotide sequence ID" value="NZ_AP014940.1"/>
</dbReference>
<dbReference type="Proteomes" id="UP000218824">
    <property type="component" value="Chromosome"/>
</dbReference>
<accession>A0AAU9AEE7</accession>
<protein>
    <submittedName>
        <fullName evidence="2">WD40 domain-containing protein</fullName>
    </submittedName>
</protein>
<evidence type="ECO:0000256" key="1">
    <source>
        <dbReference type="SAM" id="SignalP"/>
    </source>
</evidence>
<dbReference type="SUPFAM" id="SSF82171">
    <property type="entry name" value="DPP6 N-terminal domain-like"/>
    <property type="match status" value="1"/>
</dbReference>
<organism evidence="2 3">
    <name type="scientific">Lysobacter enzymogenes</name>
    <dbReference type="NCBI Taxonomy" id="69"/>
    <lineage>
        <taxon>Bacteria</taxon>
        <taxon>Pseudomonadati</taxon>
        <taxon>Pseudomonadota</taxon>
        <taxon>Gammaproteobacteria</taxon>
        <taxon>Lysobacterales</taxon>
        <taxon>Lysobacteraceae</taxon>
        <taxon>Lysobacter</taxon>
    </lineage>
</organism>
<dbReference type="Gene3D" id="2.120.10.30">
    <property type="entry name" value="TolB, C-terminal domain"/>
    <property type="match status" value="1"/>
</dbReference>
<dbReference type="Pfam" id="PF07676">
    <property type="entry name" value="PD40"/>
    <property type="match status" value="3"/>
</dbReference>
<dbReference type="AlphaFoldDB" id="A0AAU9AEE7"/>
<proteinExistence type="predicted"/>
<dbReference type="InterPro" id="IPR011659">
    <property type="entry name" value="WD40"/>
</dbReference>
<feature type="chain" id="PRO_5043426123" evidence="1">
    <location>
        <begin position="20"/>
        <end position="302"/>
    </location>
</feature>
<feature type="signal peptide" evidence="1">
    <location>
        <begin position="1"/>
        <end position="19"/>
    </location>
</feature>
<dbReference type="EMBL" id="AP014940">
    <property type="protein sequence ID" value="BAV96343.1"/>
    <property type="molecule type" value="Genomic_DNA"/>
</dbReference>
<dbReference type="KEGG" id="lem:LEN_0856"/>
<reference evidence="2 3" key="1">
    <citation type="journal article" date="2017" name="DNA Res.">
        <title>Complete genome sequence and expression profile of the commercial lytic enzyme producer Lysobacter enzymogenes M497-1.</title>
        <authorList>
            <person name="Takami H."/>
            <person name="Toyoda A."/>
            <person name="Uchiyama I."/>
            <person name="Itoh T."/>
            <person name="Takaki Y."/>
            <person name="Arai W."/>
            <person name="Nishi S."/>
            <person name="Kawai M."/>
            <person name="Shinya K."/>
            <person name="Ikeda H."/>
        </authorList>
    </citation>
    <scope>NUCLEOTIDE SEQUENCE [LARGE SCALE GENOMIC DNA]</scope>
    <source>
        <strain evidence="2 3">M497-1</strain>
    </source>
</reference>
<evidence type="ECO:0000313" key="3">
    <source>
        <dbReference type="Proteomes" id="UP000218824"/>
    </source>
</evidence>
<gene>
    <name evidence="2" type="ORF">LEN_0856</name>
</gene>
<keyword evidence="1" id="KW-0732">Signal</keyword>
<evidence type="ECO:0000313" key="2">
    <source>
        <dbReference type="EMBL" id="BAV96343.1"/>
    </source>
</evidence>
<name>A0AAU9AEE7_LYSEN</name>
<dbReference type="GeneID" id="83062749"/>